<dbReference type="AlphaFoldDB" id="A0A399D000"/>
<name>A0A399D000_9BACT</name>
<sequence length="379" mass="43532">MKRKNLIIVCLLILCFFHLSANCKREDKTSTTEKYSRFKPGQLWTDEDGVPIQSHFGSVFYDDGVYYWVGQNYIGGPTIPRGSFPNQPFTWNFNTGISIYSSTDLYNWKLKNIVLNETSFEPQSLLQPLNLIGRVNIIKNDMTGKYILMGVLLSPDFLTINDVVYAISDSPVGPFEFKGKLKWKNAPNLTEDIWDSEKLTGKRDSPERIRGWDMELFKDEDNRAYLIVGHGANYIYELSDDYTSVLKGALMEGVEGEAPAMIKDNNTYYIFESQLTGYQANSNTYFTSDNIWGPWEPRGKFARGKNEETTFESQVAHVFPLVNCPGKFIFISGKYNEVSGGDILDLQEIKHIWLPLDIDRKSKSVQVNWRDEWTLDELE</sequence>
<keyword evidence="3 4" id="KW-0326">Glycosidase</keyword>
<evidence type="ECO:0000256" key="4">
    <source>
        <dbReference type="RuleBase" id="RU361187"/>
    </source>
</evidence>
<proteinExistence type="inferred from homology"/>
<evidence type="ECO:0000256" key="1">
    <source>
        <dbReference type="ARBA" id="ARBA00009865"/>
    </source>
</evidence>
<dbReference type="SUPFAM" id="SSF75005">
    <property type="entry name" value="Arabinanase/levansucrase/invertase"/>
    <property type="match status" value="1"/>
</dbReference>
<evidence type="ECO:0000256" key="5">
    <source>
        <dbReference type="SAM" id="SignalP"/>
    </source>
</evidence>
<evidence type="ECO:0008006" key="8">
    <source>
        <dbReference type="Google" id="ProtNLM"/>
    </source>
</evidence>
<dbReference type="Gene3D" id="2.115.10.20">
    <property type="entry name" value="Glycosyl hydrolase domain, family 43"/>
    <property type="match status" value="1"/>
</dbReference>
<feature type="chain" id="PRO_5017311054" description="Beta-glucanase" evidence="5">
    <location>
        <begin position="22"/>
        <end position="379"/>
    </location>
</feature>
<evidence type="ECO:0000256" key="2">
    <source>
        <dbReference type="ARBA" id="ARBA00022801"/>
    </source>
</evidence>
<gene>
    <name evidence="6" type="ORF">D1164_16740</name>
</gene>
<evidence type="ECO:0000313" key="6">
    <source>
        <dbReference type="EMBL" id="RIH63981.1"/>
    </source>
</evidence>
<evidence type="ECO:0000256" key="3">
    <source>
        <dbReference type="ARBA" id="ARBA00023295"/>
    </source>
</evidence>
<evidence type="ECO:0000313" key="7">
    <source>
        <dbReference type="Proteomes" id="UP000266441"/>
    </source>
</evidence>
<protein>
    <recommendedName>
        <fullName evidence="8">Beta-glucanase</fullName>
    </recommendedName>
</protein>
<comment type="caution">
    <text evidence="6">The sequence shown here is derived from an EMBL/GenBank/DDBJ whole genome shotgun (WGS) entry which is preliminary data.</text>
</comment>
<dbReference type="GO" id="GO:0004553">
    <property type="term" value="F:hydrolase activity, hydrolyzing O-glycosyl compounds"/>
    <property type="evidence" value="ECO:0007669"/>
    <property type="project" value="InterPro"/>
</dbReference>
<dbReference type="InterPro" id="IPR006710">
    <property type="entry name" value="Glyco_hydro_43"/>
</dbReference>
<dbReference type="RefSeq" id="WP_119351043.1">
    <property type="nucleotide sequence ID" value="NZ_QWET01000014.1"/>
</dbReference>
<keyword evidence="7" id="KW-1185">Reference proteome</keyword>
<dbReference type="GO" id="GO:0005975">
    <property type="term" value="P:carbohydrate metabolic process"/>
    <property type="evidence" value="ECO:0007669"/>
    <property type="project" value="InterPro"/>
</dbReference>
<dbReference type="EMBL" id="QWET01000014">
    <property type="protein sequence ID" value="RIH63981.1"/>
    <property type="molecule type" value="Genomic_DNA"/>
</dbReference>
<accession>A0A399D000</accession>
<organism evidence="6 7">
    <name type="scientific">Mariniphaga sediminis</name>
    <dbReference type="NCBI Taxonomy" id="1628158"/>
    <lineage>
        <taxon>Bacteria</taxon>
        <taxon>Pseudomonadati</taxon>
        <taxon>Bacteroidota</taxon>
        <taxon>Bacteroidia</taxon>
        <taxon>Marinilabiliales</taxon>
        <taxon>Prolixibacteraceae</taxon>
        <taxon>Mariniphaga</taxon>
    </lineage>
</organism>
<dbReference type="Proteomes" id="UP000266441">
    <property type="component" value="Unassembled WGS sequence"/>
</dbReference>
<dbReference type="PANTHER" id="PTHR22925">
    <property type="entry name" value="GLYCOSYL HYDROLASE 43 FAMILY MEMBER"/>
    <property type="match status" value="1"/>
</dbReference>
<dbReference type="Pfam" id="PF04616">
    <property type="entry name" value="Glyco_hydro_43"/>
    <property type="match status" value="1"/>
</dbReference>
<dbReference type="PANTHER" id="PTHR22925:SF3">
    <property type="entry name" value="GLYCOSYL HYDROLASE FAMILY PROTEIN 43"/>
    <property type="match status" value="1"/>
</dbReference>
<feature type="signal peptide" evidence="5">
    <location>
        <begin position="1"/>
        <end position="21"/>
    </location>
</feature>
<reference evidence="6 7" key="1">
    <citation type="journal article" date="2015" name="Int. J. Syst. Evol. Microbiol.">
        <title>Mariniphaga sediminis sp. nov., isolated from coastal sediment.</title>
        <authorList>
            <person name="Wang F.Q."/>
            <person name="Shen Q.Y."/>
            <person name="Chen G.J."/>
            <person name="Du Z.J."/>
        </authorList>
    </citation>
    <scope>NUCLEOTIDE SEQUENCE [LARGE SCALE GENOMIC DNA]</scope>
    <source>
        <strain evidence="6 7">SY21</strain>
    </source>
</reference>
<keyword evidence="5" id="KW-0732">Signal</keyword>
<comment type="similarity">
    <text evidence="1 4">Belongs to the glycosyl hydrolase 43 family.</text>
</comment>
<keyword evidence="2 4" id="KW-0378">Hydrolase</keyword>
<dbReference type="OrthoDB" id="273314at2"/>
<dbReference type="InterPro" id="IPR023296">
    <property type="entry name" value="Glyco_hydro_beta-prop_sf"/>
</dbReference>